<dbReference type="Gene3D" id="2.60.120.290">
    <property type="entry name" value="Spermadhesin, CUB domain"/>
    <property type="match status" value="1"/>
</dbReference>
<gene>
    <name evidence="5" type="ORF">MUY34_12620</name>
</gene>
<evidence type="ECO:0000313" key="5">
    <source>
        <dbReference type="EMBL" id="MCK8481468.1"/>
    </source>
</evidence>
<feature type="domain" description="Fibronectin type-III" evidence="4">
    <location>
        <begin position="803"/>
        <end position="894"/>
    </location>
</feature>
<dbReference type="Pfam" id="PF00431">
    <property type="entry name" value="CUB"/>
    <property type="match status" value="1"/>
</dbReference>
<feature type="chain" id="PRO_5045680465" evidence="3">
    <location>
        <begin position="21"/>
        <end position="1474"/>
    </location>
</feature>
<name>A0ABT0HAR8_9FLAO</name>
<evidence type="ECO:0000259" key="4">
    <source>
        <dbReference type="PROSITE" id="PS50853"/>
    </source>
</evidence>
<organism evidence="5 6">
    <name type="scientific">Psychroserpens algicola</name>
    <dbReference type="NCBI Taxonomy" id="1719034"/>
    <lineage>
        <taxon>Bacteria</taxon>
        <taxon>Pseudomonadati</taxon>
        <taxon>Bacteroidota</taxon>
        <taxon>Flavobacteriia</taxon>
        <taxon>Flavobacteriales</taxon>
        <taxon>Flavobacteriaceae</taxon>
        <taxon>Psychroserpens</taxon>
    </lineage>
</organism>
<dbReference type="EMBL" id="JALPQF010000012">
    <property type="protein sequence ID" value="MCK8481468.1"/>
    <property type="molecule type" value="Genomic_DNA"/>
</dbReference>
<evidence type="ECO:0000256" key="2">
    <source>
        <dbReference type="ARBA" id="ARBA00023157"/>
    </source>
</evidence>
<dbReference type="InterPro" id="IPR026444">
    <property type="entry name" value="Secre_tail"/>
</dbReference>
<proteinExistence type="predicted"/>
<dbReference type="Pfam" id="PF24595">
    <property type="entry name" value="DUF7619"/>
    <property type="match status" value="1"/>
</dbReference>
<accession>A0ABT0HAR8</accession>
<dbReference type="Pfam" id="PF18962">
    <property type="entry name" value="Por_Secre_tail"/>
    <property type="match status" value="1"/>
</dbReference>
<keyword evidence="1 3" id="KW-0732">Signal</keyword>
<dbReference type="InterPro" id="IPR000859">
    <property type="entry name" value="CUB_dom"/>
</dbReference>
<dbReference type="SMART" id="SM00042">
    <property type="entry name" value="CUB"/>
    <property type="match status" value="1"/>
</dbReference>
<dbReference type="CDD" id="cd00041">
    <property type="entry name" value="CUB"/>
    <property type="match status" value="1"/>
</dbReference>
<sequence length="1474" mass="161600">MKLKLLFPLFALLFSLFSFSQEITMQSGSWTECNFLLTDSGGSNANYESNENLTLTLCPQEDSNYVSINFMEFSTQLDADVLSIYDGDSVNSPLIGSYSGTSSPQYIAADNATGCLTLNFVSDSSGTTTGWLAEVICQVQDFSINQPSNFIVCDFDGDGFYDFDLTQKDAEILSGLNPSTYSVGYYLTQADADTQVNALSSPFTNFSNPQTIYVTVLENATGNIAQTSFDLIVDFIPQPTIESYYEICDGSSIIVDSGLYDPNYVHEWYLDGFIIPNENEPFLEVFEQGVYTLFVYNINGECSTVADFEVINLNFDGLATPSTLEICDTDSDGFATFDLSTSIPSILDGNDNPTLLVTFHETQSDANNNTNAIDYIYTNTTVFNQTLFVRVSSNSTDCFAITTLELVVNVNCVNATSVEVFVCGEDPNIPVEYDLTSQASNMIYGEDTSGYTFEYYTLLNDAQNEINPIVNPETYSVSGNSSVVYVRITDNQSGSFTIVEIFVNFYLSPQVVFNEPYTICDNGEIVLTPNVYGGSGQYTYLWNTGDTNPEIVVFEAGTYTVTVTDSNTDCNSTTTTVEVIEGTSVTIVQPQDLIACGPTNSVYDLTSVIPEVLNGIDPNTVSVTFYTNFNDLFNQTNIITNPSQYSAITNPQTIYIRVNNLSDSCFNYTSFNLIGESCPITVVCGEDPVNTSYCYELNDATQYTYSSSDGSPLQVFFNAGQVELGWDELYVLDSDGTTNLNPEATTYGNNGDLTGLSFISSGSSITIYVDSDDIIACSNQNFIPIDYDVSCVDPNALPNCTSVLTTPENGETNVNEHTDLIWTASSGVVNGYKLSVGITAGGTEIIDHLDVGNVLTYELETLDYEVTYYVTIIPYNDNGDAESCTEESFTTRPNPNQLIDCNSGAINTTHCYGNYDTTEFHFESSDGLPLTLVFNAGATEVNFDEVSIIDSDGTVLNSDLPYGNSGSFTGLTYTSVGSSISVIFDSDGSISCQSGSTCCTEQFDFDVFCASSVGFIQLNAFVDSNLNTLFDTNEVNFSNGYFTYEINNDGNINTVSSSTGSLQIISGNENDTYDITFNPYEESAGCYDVTIPVFNDISVATGTTVTIDFPVTEEQSCEDLAVYLINPWIAPRPGFTHENILVLENLGFTTIPSGTVEFTTDSQLIFNGVISVNPNYTVNTTASGFTVDFVNLSPGASEDIYISLTCPSTVALGDIVTNTATYITDSNDLVSINNYSTLSELVVGSWDPNDKMESHGPRIVYDDFVSSDEYLYYTIRFQNLGTAAATFIRIEDALDSQLDESTFQMIRSSHDYVVTRTDSDLEWYFEDINLPAEQDDAEGSQGYVYFRIKPKAGYAIGDIIPNTAAIYFDYNAPVITNRFDTEFVAESLSVSDTVFTTFDLYPNPAKDVVTIALNSNNSESVRLHIFDLQGKLILEENISEVNTYTIDVSDFQSGMYFVKLTTNTKTRVKKLVIE</sequence>
<keyword evidence="2" id="KW-1015">Disulfide bond</keyword>
<dbReference type="RefSeq" id="WP_248413370.1">
    <property type="nucleotide sequence ID" value="NZ_JALPQF010000012.1"/>
</dbReference>
<reference evidence="5" key="1">
    <citation type="submission" date="2022-04" db="EMBL/GenBank/DDBJ databases">
        <authorList>
            <person name="Ren T."/>
        </authorList>
    </citation>
    <scope>NUCLEOTIDE SEQUENCE</scope>
    <source>
        <strain evidence="5">F63249</strain>
    </source>
</reference>
<dbReference type="InterPro" id="IPR036116">
    <property type="entry name" value="FN3_sf"/>
</dbReference>
<dbReference type="InterPro" id="IPR035914">
    <property type="entry name" value="Sperma_CUB_dom_sf"/>
</dbReference>
<dbReference type="InterPro" id="IPR055353">
    <property type="entry name" value="DUF7619"/>
</dbReference>
<dbReference type="PROSITE" id="PS50853">
    <property type="entry name" value="FN3"/>
    <property type="match status" value="1"/>
</dbReference>
<dbReference type="NCBIfam" id="TIGR04183">
    <property type="entry name" value="Por_Secre_tail"/>
    <property type="match status" value="1"/>
</dbReference>
<evidence type="ECO:0000256" key="3">
    <source>
        <dbReference type="SAM" id="SignalP"/>
    </source>
</evidence>
<protein>
    <submittedName>
        <fullName evidence="5">T9SS type A sorting domain-containing protein</fullName>
    </submittedName>
</protein>
<feature type="signal peptide" evidence="3">
    <location>
        <begin position="1"/>
        <end position="20"/>
    </location>
</feature>
<dbReference type="SUPFAM" id="SSF49265">
    <property type="entry name" value="Fibronectin type III"/>
    <property type="match status" value="1"/>
</dbReference>
<evidence type="ECO:0000313" key="6">
    <source>
        <dbReference type="Proteomes" id="UP001203687"/>
    </source>
</evidence>
<dbReference type="Gene3D" id="2.60.40.10">
    <property type="entry name" value="Immunoglobulins"/>
    <property type="match status" value="1"/>
</dbReference>
<dbReference type="SUPFAM" id="SSF49854">
    <property type="entry name" value="Spermadhesin, CUB domain"/>
    <property type="match status" value="1"/>
</dbReference>
<dbReference type="Proteomes" id="UP001203687">
    <property type="component" value="Unassembled WGS sequence"/>
</dbReference>
<dbReference type="CDD" id="cd00146">
    <property type="entry name" value="PKD"/>
    <property type="match status" value="1"/>
</dbReference>
<evidence type="ECO:0000256" key="1">
    <source>
        <dbReference type="ARBA" id="ARBA00022729"/>
    </source>
</evidence>
<keyword evidence="6" id="KW-1185">Reference proteome</keyword>
<dbReference type="InterPro" id="IPR003961">
    <property type="entry name" value="FN3_dom"/>
</dbReference>
<comment type="caution">
    <text evidence="5">The sequence shown here is derived from an EMBL/GenBank/DDBJ whole genome shotgun (WGS) entry which is preliminary data.</text>
</comment>
<dbReference type="InterPro" id="IPR013783">
    <property type="entry name" value="Ig-like_fold"/>
</dbReference>